<evidence type="ECO:0000256" key="1">
    <source>
        <dbReference type="ARBA" id="ARBA00001946"/>
    </source>
</evidence>
<evidence type="ECO:0000259" key="8">
    <source>
        <dbReference type="Pfam" id="PF20700"/>
    </source>
</evidence>
<dbReference type="Proteomes" id="UP001152795">
    <property type="component" value="Unassembled WGS sequence"/>
</dbReference>
<evidence type="ECO:0000256" key="4">
    <source>
        <dbReference type="ARBA" id="ARBA00022801"/>
    </source>
</evidence>
<proteinExistence type="predicted"/>
<dbReference type="InterPro" id="IPR040393">
    <property type="entry name" value="TREX1/2"/>
</dbReference>
<comment type="cofactor">
    <cofactor evidence="1">
        <name>Mg(2+)</name>
        <dbReference type="ChEBI" id="CHEBI:18420"/>
    </cofactor>
</comment>
<dbReference type="GO" id="GO:0005737">
    <property type="term" value="C:cytoplasm"/>
    <property type="evidence" value="ECO:0007669"/>
    <property type="project" value="TreeGrafter"/>
</dbReference>
<evidence type="ECO:0000256" key="2">
    <source>
        <dbReference type="ARBA" id="ARBA00022722"/>
    </source>
</evidence>
<evidence type="ECO:0000256" key="6">
    <source>
        <dbReference type="ARBA" id="ARBA00022842"/>
    </source>
</evidence>
<accession>A0A7D9HEL0</accession>
<evidence type="ECO:0000256" key="7">
    <source>
        <dbReference type="SAM" id="MobiDB-lite"/>
    </source>
</evidence>
<dbReference type="GO" id="GO:0006308">
    <property type="term" value="P:DNA catabolic process"/>
    <property type="evidence" value="ECO:0007669"/>
    <property type="project" value="TreeGrafter"/>
</dbReference>
<dbReference type="Gene3D" id="3.30.420.10">
    <property type="entry name" value="Ribonuclease H-like superfamily/Ribonuclease H"/>
    <property type="match status" value="1"/>
</dbReference>
<keyword evidence="5 9" id="KW-0269">Exonuclease</keyword>
<name>A0A7D9HEL0_PARCT</name>
<protein>
    <submittedName>
        <fullName evidence="9">Exonuclease R569</fullName>
    </submittedName>
</protein>
<evidence type="ECO:0000256" key="3">
    <source>
        <dbReference type="ARBA" id="ARBA00022723"/>
    </source>
</evidence>
<feature type="domain" description="Mutator-like transposase" evidence="8">
    <location>
        <begin position="7"/>
        <end position="332"/>
    </location>
</feature>
<dbReference type="InterPro" id="IPR012337">
    <property type="entry name" value="RNaseH-like_sf"/>
</dbReference>
<comment type="caution">
    <text evidence="9">The sequence shown here is derived from an EMBL/GenBank/DDBJ whole genome shotgun (WGS) entry which is preliminary data.</text>
</comment>
<feature type="region of interest" description="Disordered" evidence="7">
    <location>
        <begin position="473"/>
        <end position="508"/>
    </location>
</feature>
<feature type="compositionally biased region" description="Polar residues" evidence="7">
    <location>
        <begin position="489"/>
        <end position="501"/>
    </location>
</feature>
<dbReference type="OrthoDB" id="5976735at2759"/>
<evidence type="ECO:0000313" key="10">
    <source>
        <dbReference type="Proteomes" id="UP001152795"/>
    </source>
</evidence>
<gene>
    <name evidence="9" type="ORF">PACLA_8A028013</name>
</gene>
<keyword evidence="10" id="KW-1185">Reference proteome</keyword>
<keyword evidence="2" id="KW-0540">Nuclease</keyword>
<dbReference type="Pfam" id="PF20700">
    <property type="entry name" value="Mutator"/>
    <property type="match status" value="1"/>
</dbReference>
<keyword evidence="4" id="KW-0378">Hydrolase</keyword>
<keyword evidence="6" id="KW-0460">Magnesium</keyword>
<dbReference type="AlphaFoldDB" id="A0A7D9HEL0"/>
<reference evidence="9" key="1">
    <citation type="submission" date="2020-04" db="EMBL/GenBank/DDBJ databases">
        <authorList>
            <person name="Alioto T."/>
            <person name="Alioto T."/>
            <person name="Gomez Garrido J."/>
        </authorList>
    </citation>
    <scope>NUCLEOTIDE SEQUENCE</scope>
    <source>
        <strain evidence="9">A484AB</strain>
    </source>
</reference>
<evidence type="ECO:0000256" key="5">
    <source>
        <dbReference type="ARBA" id="ARBA00022839"/>
    </source>
</evidence>
<organism evidence="9 10">
    <name type="scientific">Paramuricea clavata</name>
    <name type="common">Red gorgonian</name>
    <name type="synonym">Violescent sea-whip</name>
    <dbReference type="NCBI Taxonomy" id="317549"/>
    <lineage>
        <taxon>Eukaryota</taxon>
        <taxon>Metazoa</taxon>
        <taxon>Cnidaria</taxon>
        <taxon>Anthozoa</taxon>
        <taxon>Octocorallia</taxon>
        <taxon>Malacalcyonacea</taxon>
        <taxon>Plexauridae</taxon>
        <taxon>Paramuricea</taxon>
    </lineage>
</organism>
<dbReference type="GO" id="GO:0008296">
    <property type="term" value="F:3'-5'-DNA exonuclease activity"/>
    <property type="evidence" value="ECO:0007669"/>
    <property type="project" value="TreeGrafter"/>
</dbReference>
<dbReference type="InterPro" id="IPR049012">
    <property type="entry name" value="Mutator_transp_dom"/>
</dbReference>
<dbReference type="PANTHER" id="PTHR13058">
    <property type="entry name" value="THREE PRIME REPAIR EXONUCLEASE 1, 2"/>
    <property type="match status" value="1"/>
</dbReference>
<dbReference type="EMBL" id="CACRXK020000380">
    <property type="protein sequence ID" value="CAB3981360.1"/>
    <property type="molecule type" value="Genomic_DNA"/>
</dbReference>
<dbReference type="GO" id="GO:0003676">
    <property type="term" value="F:nucleic acid binding"/>
    <property type="evidence" value="ECO:0007669"/>
    <property type="project" value="InterPro"/>
</dbReference>
<dbReference type="SUPFAM" id="SSF53098">
    <property type="entry name" value="Ribonuclease H-like"/>
    <property type="match status" value="1"/>
</dbReference>
<sequence>MFFITTCVGPLSLDNVMQEKRIGLASCLYVECHYCGRPNIISTSDKHRTGKYGPLTYDINSRVALGALHVGIGQTHVNNFLTSINIPPLNNVTFKKKEREVGRAIESLASTSCKENLQKEKENAISNNIQADSNGLIGFPVSYDMGWQKRGKGHNSLTGQGAAMGLTTGNVLAYSTRCKQCRICDHAKKEGKSVRTHDCRKNHTGSSKSMESSVACELWNDAPKDHVKFSTYVGDDDTTTLSHLTENVPYGVEKWSDIIHAKRSLATRLYNLSSSSKFQDSSVLSQKVINYLTKCFSYCIAQNSNADNLKLALKCIVPHAFGEHQLCNDSWCGYKKDPSTYKHHSLPNGKDLHGANLKQALSRLFEEYATDIVVKKLVPFANSQRNESFNNIVSSKNPKTHFYGGSESNDYRVACAVAQKNIGYLYVSRTLQALGIDPGENCIAHGIVMDKKHASDMVRKSKKEFKVRRHQLQTQRLSKNTKREAKEGQTYQTGIGLNLDTSGKKENKKQTKGTLTVLGVDPSKITMEERLEFEKLVPRFTQRPTKLSQRFDSSVAYNFIFFDLETTATGRTAEICQLSAKSQNGNALSKYILPARDISPGASRVNDLTVQYIHGKRVLCKNAYPVNSVSLGDALSSFVEFIRCCINTVVVPNSKTILLGHNSSTFDIPTLFRSSDNSFKDQLTEMNVYLGDTLPLTRSLIKNKHASLKQENGEFCKANLCSLYECLFKKEFAAHDALEDVTAHGRFSWDQKLISTPKH</sequence>
<dbReference type="GO" id="GO:0046872">
    <property type="term" value="F:metal ion binding"/>
    <property type="evidence" value="ECO:0007669"/>
    <property type="project" value="UniProtKB-KW"/>
</dbReference>
<evidence type="ECO:0000313" key="9">
    <source>
        <dbReference type="EMBL" id="CAB3981360.1"/>
    </source>
</evidence>
<keyword evidence="3" id="KW-0479">Metal-binding</keyword>
<dbReference type="PANTHER" id="PTHR13058:SF19">
    <property type="entry name" value="LD40940P"/>
    <property type="match status" value="1"/>
</dbReference>
<dbReference type="InterPro" id="IPR036397">
    <property type="entry name" value="RNaseH_sf"/>
</dbReference>